<keyword evidence="2" id="KW-0067">ATP-binding</keyword>
<dbReference type="InterPro" id="IPR027417">
    <property type="entry name" value="P-loop_NTPase"/>
</dbReference>
<gene>
    <name evidence="2" type="ORF">Indivirus_3_41</name>
</gene>
<dbReference type="InterPro" id="IPR038718">
    <property type="entry name" value="SNF2-like_sf"/>
</dbReference>
<feature type="domain" description="Helicase ATP-binding" evidence="1">
    <location>
        <begin position="69"/>
        <end position="237"/>
    </location>
</feature>
<dbReference type="EMBL" id="KY684087">
    <property type="protein sequence ID" value="ARF09792.1"/>
    <property type="molecule type" value="Genomic_DNA"/>
</dbReference>
<dbReference type="SMART" id="SM00487">
    <property type="entry name" value="DEXDc"/>
    <property type="match status" value="1"/>
</dbReference>
<keyword evidence="2" id="KW-0547">Nucleotide-binding</keyword>
<keyword evidence="2" id="KW-0347">Helicase</keyword>
<organism evidence="2">
    <name type="scientific">Indivirus ILV1</name>
    <dbReference type="NCBI Taxonomy" id="1977633"/>
    <lineage>
        <taxon>Viruses</taxon>
        <taxon>Varidnaviria</taxon>
        <taxon>Bamfordvirae</taxon>
        <taxon>Nucleocytoviricota</taxon>
        <taxon>Megaviricetes</taxon>
        <taxon>Imitervirales</taxon>
        <taxon>Mimiviridae</taxon>
        <taxon>Klosneuvirinae</taxon>
        <taxon>Indivirus</taxon>
    </lineage>
</organism>
<evidence type="ECO:0000313" key="2">
    <source>
        <dbReference type="EMBL" id="ARF09792.1"/>
    </source>
</evidence>
<name>A0A1V0SDK4_9VIRU</name>
<dbReference type="Gene3D" id="3.40.50.300">
    <property type="entry name" value="P-loop containing nucleotide triphosphate hydrolases"/>
    <property type="match status" value="1"/>
</dbReference>
<dbReference type="GO" id="GO:0005524">
    <property type="term" value="F:ATP binding"/>
    <property type="evidence" value="ECO:0007669"/>
    <property type="project" value="InterPro"/>
</dbReference>
<reference evidence="2" key="1">
    <citation type="journal article" date="2017" name="Science">
        <title>Giant viruses with an expanded complement of translation system components.</title>
        <authorList>
            <person name="Schulz F."/>
            <person name="Yutin N."/>
            <person name="Ivanova N.N."/>
            <person name="Ortega D.R."/>
            <person name="Lee T.K."/>
            <person name="Vierheilig J."/>
            <person name="Daims H."/>
            <person name="Horn M."/>
            <person name="Wagner M."/>
            <person name="Jensen G.J."/>
            <person name="Kyrpides N.C."/>
            <person name="Koonin E.V."/>
            <person name="Woyke T."/>
        </authorList>
    </citation>
    <scope>NUCLEOTIDE SEQUENCE</scope>
    <source>
        <strain evidence="2">ILV1</strain>
    </source>
</reference>
<dbReference type="InterPro" id="IPR000330">
    <property type="entry name" value="SNF2_N"/>
</dbReference>
<keyword evidence="2" id="KW-0378">Hydrolase</keyword>
<dbReference type="Gene3D" id="3.40.50.10810">
    <property type="entry name" value="Tandem AAA-ATPase domain"/>
    <property type="match status" value="1"/>
</dbReference>
<dbReference type="Pfam" id="PF00271">
    <property type="entry name" value="Helicase_C"/>
    <property type="match status" value="1"/>
</dbReference>
<dbReference type="InterPro" id="IPR014001">
    <property type="entry name" value="Helicase_ATP-bd"/>
</dbReference>
<protein>
    <submittedName>
        <fullName evidence="2">DEAD/SNF2-like helicase</fullName>
    </submittedName>
</protein>
<proteinExistence type="predicted"/>
<sequence>MSRDDKSGKYIDLKINGKLFPSWINLNFKKYKLDDIFNKSSDDPCNIKDASKEYKLELRKYQAFIGQFLDFRSPYRNALLYHFVGSGKSGSVINIYNVLYNYTPGWNVFLLIKASLKGGWLDEIKLWLKKDEYEYRYRNIVFIHYDSPFADRSFMDAMKNVDSSKKSLYIIDEVHNFIRNVYSNISSDGGKRAQRIYDYIIQDQKENPDTRVVCMSATPAVNSPFELALLFNLLRPGIFPKSEAEFNNLFISTTTHQTLNLNTKNMFQRRIMGLVSFYIGATPDLYATKSIRYVDVPMSEYQKDVYSYFDEIERKLALKSGPIKGGSQVYKVYTRQACNFVFPAISQKVTGEGRPRPGKFRLSEKDANKLAESGKVKSKDKGKLVHLNEYLQAVENYITTFTDYLSQKDKEDRNNKYTIMDDIKKFISYQGEYDKFHEEKIPKSNLYQAMYTSSPKMTNIIFNIMRSKGPVIVYSNYVLMEGIEIFKIYLHFLGFYNYMKEKKLLNGQIGYTEFHGGIKDIDERFAGMRIYNMPENKLGNLIKIMLISPAGAEGLSLKNVRQIHIMEPYWNEVRITQMIGRGIRQCSHKDLPLEERHVDIYRYKSILPDRKKQTTDEYIEDVARGKDGLIQSFLDAVKEVAIDCTLFKPHNMMAQEYKCFQFEEPSLFDQNIGPAYRTDIADDMKIDNGSNSTKTKTIRIKVMKVKAVKITSTPDAESVTYSKPENYWLYLESGVVYDYDLHFAVGRVARDENGILMKLDKDTYIIDYVIPIPEITDV</sequence>
<dbReference type="PROSITE" id="PS51192">
    <property type="entry name" value="HELICASE_ATP_BIND_1"/>
    <property type="match status" value="1"/>
</dbReference>
<accession>A0A1V0SDK4</accession>
<dbReference type="InterPro" id="IPR001650">
    <property type="entry name" value="Helicase_C-like"/>
</dbReference>
<dbReference type="Pfam" id="PF00176">
    <property type="entry name" value="SNF2-rel_dom"/>
    <property type="match status" value="1"/>
</dbReference>
<dbReference type="GO" id="GO:0004386">
    <property type="term" value="F:helicase activity"/>
    <property type="evidence" value="ECO:0007669"/>
    <property type="project" value="UniProtKB-KW"/>
</dbReference>
<dbReference type="SUPFAM" id="SSF52540">
    <property type="entry name" value="P-loop containing nucleoside triphosphate hydrolases"/>
    <property type="match status" value="2"/>
</dbReference>
<evidence type="ECO:0000259" key="1">
    <source>
        <dbReference type="PROSITE" id="PS51192"/>
    </source>
</evidence>